<sequence length="267" mass="31832">MNKKTILWIIFGVGLLTLGFLVYIDNYHPIEKDNKLKENDNIEVKVGITKPLDELEINSEPSFKMGQKYFYVHTPRITNEGYYFETEMFEIKGTERINKTDYYGVICNYSWYVGKTPEADILNSKRIGGVIITWYYDKKNGKCMGKNINQENYTNEDIFTTDHPFFARWMLYLKENIGWYINNIATQTVGDTVIKVNRRYEFKVVGKEKIDNIECFKVKLDVVDIHTKKIERTRYYYVDVNRRIGIKMEEFEEGIMMYEVDLIKEYR</sequence>
<dbReference type="AlphaFoldDB" id="A0A098E871"/>
<gene>
    <name evidence="2" type="ORF">MSIBF_A2020035</name>
    <name evidence="3" type="ORF">MSIBF_A3880001</name>
</gene>
<keyword evidence="1" id="KW-1133">Transmembrane helix</keyword>
<organism evidence="2">
    <name type="scientific">groundwater metagenome</name>
    <dbReference type="NCBI Taxonomy" id="717931"/>
    <lineage>
        <taxon>unclassified sequences</taxon>
        <taxon>metagenomes</taxon>
        <taxon>ecological metagenomes</taxon>
    </lineage>
</organism>
<evidence type="ECO:0000256" key="1">
    <source>
        <dbReference type="SAM" id="Phobius"/>
    </source>
</evidence>
<keyword evidence="1" id="KW-0472">Membrane</keyword>
<proteinExistence type="predicted"/>
<dbReference type="EMBL" id="CCXY01000321">
    <property type="protein sequence ID" value="CEG13418.1"/>
    <property type="molecule type" value="Genomic_DNA"/>
</dbReference>
<evidence type="ECO:0000313" key="3">
    <source>
        <dbReference type="EMBL" id="CEG13418.1"/>
    </source>
</evidence>
<name>A0A098E871_9ZZZZ</name>
<protein>
    <recommendedName>
        <fullName evidence="4">DUF3108 domain-containing protein</fullName>
    </recommendedName>
</protein>
<evidence type="ECO:0000313" key="2">
    <source>
        <dbReference type="EMBL" id="CEG12213.1"/>
    </source>
</evidence>
<reference evidence="2" key="1">
    <citation type="submission" date="2014-09" db="EMBL/GenBank/DDBJ databases">
        <authorList>
            <person name="Probst J Alexander"/>
        </authorList>
    </citation>
    <scope>NUCLEOTIDE SEQUENCE</scope>
</reference>
<accession>A0A098E871</accession>
<dbReference type="EMBL" id="CCXY01000116">
    <property type="protein sequence ID" value="CEG12213.1"/>
    <property type="molecule type" value="Genomic_DNA"/>
</dbReference>
<keyword evidence="1" id="KW-0812">Transmembrane</keyword>
<evidence type="ECO:0008006" key="4">
    <source>
        <dbReference type="Google" id="ProtNLM"/>
    </source>
</evidence>
<feature type="transmembrane region" description="Helical" evidence="1">
    <location>
        <begin position="6"/>
        <end position="24"/>
    </location>
</feature>